<feature type="transmembrane region" description="Helical" evidence="3">
    <location>
        <begin position="7"/>
        <end position="29"/>
    </location>
</feature>
<keyword evidence="3" id="KW-0472">Membrane</keyword>
<dbReference type="AlphaFoldDB" id="A0A1V8SGT1"/>
<evidence type="ECO:0000313" key="4">
    <source>
        <dbReference type="EMBL" id="OQN98293.1"/>
    </source>
</evidence>
<gene>
    <name evidence="4" type="ORF">B0A48_15572</name>
</gene>
<protein>
    <recommendedName>
        <fullName evidence="6">Thioesterase domain-containing protein</fullName>
    </recommendedName>
</protein>
<accession>A0A1V8SGT1</accession>
<keyword evidence="3" id="KW-0812">Transmembrane</keyword>
<dbReference type="Proteomes" id="UP000192596">
    <property type="component" value="Unassembled WGS sequence"/>
</dbReference>
<dbReference type="PANTHER" id="PTHR12475">
    <property type="match status" value="1"/>
</dbReference>
<dbReference type="Pfam" id="PF13279">
    <property type="entry name" value="4HBT_2"/>
    <property type="match status" value="1"/>
</dbReference>
<sequence>MSASNRLPVVVSTLTFGAFIAAVSTLTSLRARLSSTFGITLTPTMLRIFALAFALVNLKNLPFVWHWRVFKGIIYQSRIQKAVRTPETLFAPLITHTYSSPLDLDYNLHKSNSTYFADLDVARAHYVGSIIATGLRRLNAGDREGLPEEVQGASRARGGYGVALGGVGCWFHKEIGPMVRFEIWTRLLCWDRKWLYIISHVVRAGTVKPESYAMQPWKNKRLKGRKGKGEGEEWKKQVFATSIARYVLKKGRLTINPEIVLERSRLLPTRPEGMGMPPRAEAEWASKGGQSNGALKEPVNGIGSEPEQAEGWTWDKMEEERLRGLRIAVHFDALGSLQDEMRTDEALGSYSDWL</sequence>
<name>A0A1V8SGT1_9PEZI</name>
<comment type="similarity">
    <text evidence="1">Belongs to the lcsJ thioesterase family.</text>
</comment>
<dbReference type="InterPro" id="IPR051490">
    <property type="entry name" value="THEM6_lcsJ_thioesterase"/>
</dbReference>
<dbReference type="EMBL" id="NAJO01000047">
    <property type="protein sequence ID" value="OQN98293.1"/>
    <property type="molecule type" value="Genomic_DNA"/>
</dbReference>
<keyword evidence="3" id="KW-1133">Transmembrane helix</keyword>
<dbReference type="PANTHER" id="PTHR12475:SF4">
    <property type="entry name" value="PROTEIN THEM6"/>
    <property type="match status" value="1"/>
</dbReference>
<keyword evidence="5" id="KW-1185">Reference proteome</keyword>
<evidence type="ECO:0000256" key="3">
    <source>
        <dbReference type="SAM" id="Phobius"/>
    </source>
</evidence>
<evidence type="ECO:0000256" key="1">
    <source>
        <dbReference type="ARBA" id="ARBA00038476"/>
    </source>
</evidence>
<dbReference type="InterPro" id="IPR029069">
    <property type="entry name" value="HotDog_dom_sf"/>
</dbReference>
<dbReference type="InParanoid" id="A0A1V8SGT1"/>
<reference evidence="5" key="1">
    <citation type="submission" date="2017-03" db="EMBL/GenBank/DDBJ databases">
        <title>Genomes of endolithic fungi from Antarctica.</title>
        <authorList>
            <person name="Coleine C."/>
            <person name="Masonjones S."/>
            <person name="Stajich J.E."/>
        </authorList>
    </citation>
    <scope>NUCLEOTIDE SEQUENCE [LARGE SCALE GENOMIC DNA]</scope>
    <source>
        <strain evidence="5">CCFEE 5527</strain>
    </source>
</reference>
<feature type="region of interest" description="Disordered" evidence="2">
    <location>
        <begin position="283"/>
        <end position="308"/>
    </location>
</feature>
<comment type="caution">
    <text evidence="4">The sequence shown here is derived from an EMBL/GenBank/DDBJ whole genome shotgun (WGS) entry which is preliminary data.</text>
</comment>
<proteinExistence type="inferred from homology"/>
<dbReference type="SUPFAM" id="SSF54637">
    <property type="entry name" value="Thioesterase/thiol ester dehydrase-isomerase"/>
    <property type="match status" value="1"/>
</dbReference>
<evidence type="ECO:0000313" key="5">
    <source>
        <dbReference type="Proteomes" id="UP000192596"/>
    </source>
</evidence>
<dbReference type="FunCoup" id="A0A1V8SGT1">
    <property type="interactions" value="49"/>
</dbReference>
<dbReference type="OrthoDB" id="265761at2759"/>
<evidence type="ECO:0000256" key="2">
    <source>
        <dbReference type="SAM" id="MobiDB-lite"/>
    </source>
</evidence>
<organism evidence="4 5">
    <name type="scientific">Cryoendolithus antarcticus</name>
    <dbReference type="NCBI Taxonomy" id="1507870"/>
    <lineage>
        <taxon>Eukaryota</taxon>
        <taxon>Fungi</taxon>
        <taxon>Dikarya</taxon>
        <taxon>Ascomycota</taxon>
        <taxon>Pezizomycotina</taxon>
        <taxon>Dothideomycetes</taxon>
        <taxon>Dothideomycetidae</taxon>
        <taxon>Cladosporiales</taxon>
        <taxon>Cladosporiaceae</taxon>
        <taxon>Cryoendolithus</taxon>
    </lineage>
</organism>
<evidence type="ECO:0008006" key="6">
    <source>
        <dbReference type="Google" id="ProtNLM"/>
    </source>
</evidence>